<evidence type="ECO:0000313" key="1">
    <source>
        <dbReference type="EMBL" id="MDF8266438.1"/>
    </source>
</evidence>
<reference evidence="1 2" key="1">
    <citation type="submission" date="2023-03" db="EMBL/GenBank/DDBJ databases">
        <title>YIM 133296 draft genome.</title>
        <authorList>
            <person name="Xiong L."/>
        </authorList>
    </citation>
    <scope>NUCLEOTIDE SEQUENCE [LARGE SCALE GENOMIC DNA]</scope>
    <source>
        <strain evidence="1 2">YIM 133296</strain>
    </source>
</reference>
<name>A0ABT6CC00_9MICO</name>
<sequence>MTRRSPVPDEVAVELRRVVQRWHQLPLDHALSRAAALAALVQELADAAAHTQAHPSCAVPDLGPAALADQLAVVTYDACRAGLATDLSLASRLAAVRRSLG</sequence>
<dbReference type="EMBL" id="JAROAV010000056">
    <property type="protein sequence ID" value="MDF8266438.1"/>
    <property type="molecule type" value="Genomic_DNA"/>
</dbReference>
<dbReference type="Proteomes" id="UP001528912">
    <property type="component" value="Unassembled WGS sequence"/>
</dbReference>
<comment type="caution">
    <text evidence="1">The sequence shown here is derived from an EMBL/GenBank/DDBJ whole genome shotgun (WGS) entry which is preliminary data.</text>
</comment>
<evidence type="ECO:0000313" key="2">
    <source>
        <dbReference type="Proteomes" id="UP001528912"/>
    </source>
</evidence>
<accession>A0ABT6CC00</accession>
<protein>
    <submittedName>
        <fullName evidence="1">Uncharacterized protein</fullName>
    </submittedName>
</protein>
<dbReference type="RefSeq" id="WP_277193644.1">
    <property type="nucleotide sequence ID" value="NZ_JAROAV010000056.1"/>
</dbReference>
<gene>
    <name evidence="1" type="ORF">P4R38_19480</name>
</gene>
<organism evidence="1 2">
    <name type="scientific">Luteipulveratus flavus</name>
    <dbReference type="NCBI Taxonomy" id="3031728"/>
    <lineage>
        <taxon>Bacteria</taxon>
        <taxon>Bacillati</taxon>
        <taxon>Actinomycetota</taxon>
        <taxon>Actinomycetes</taxon>
        <taxon>Micrococcales</taxon>
        <taxon>Dermacoccaceae</taxon>
        <taxon>Luteipulveratus</taxon>
    </lineage>
</organism>
<proteinExistence type="predicted"/>
<keyword evidence="2" id="KW-1185">Reference proteome</keyword>